<dbReference type="InterPro" id="IPR018467">
    <property type="entry name" value="CCT_CS"/>
</dbReference>
<dbReference type="Pfam" id="PF06200">
    <property type="entry name" value="tify"/>
    <property type="match status" value="1"/>
</dbReference>
<comment type="domain">
    <text evidence="2">The jas domain is required for interaction with COI1.</text>
</comment>
<keyword evidence="2" id="KW-0539">Nucleus</keyword>
<comment type="function">
    <text evidence="2">Repressor of jasmonate responses.</text>
</comment>
<comment type="similarity">
    <text evidence="1 2">Belongs to the TIFY/JAZ family.</text>
</comment>
<name>A0A699J1M7_TANCI</name>
<accession>A0A699J1M7</accession>
<dbReference type="GO" id="GO:0005634">
    <property type="term" value="C:nucleus"/>
    <property type="evidence" value="ECO:0007669"/>
    <property type="project" value="UniProtKB-SubCell"/>
</dbReference>
<gene>
    <name evidence="4" type="ORF">Tci_576870</name>
</gene>
<reference evidence="4" key="1">
    <citation type="journal article" date="2019" name="Sci. Rep.">
        <title>Draft genome of Tanacetum cinerariifolium, the natural source of mosquito coil.</title>
        <authorList>
            <person name="Yamashiro T."/>
            <person name="Shiraishi A."/>
            <person name="Satake H."/>
            <person name="Nakayama K."/>
        </authorList>
    </citation>
    <scope>NUCLEOTIDE SEQUENCE</scope>
</reference>
<dbReference type="InterPro" id="IPR040390">
    <property type="entry name" value="TIFY/JAZ"/>
</dbReference>
<evidence type="ECO:0000259" key="3">
    <source>
        <dbReference type="PROSITE" id="PS51320"/>
    </source>
</evidence>
<dbReference type="Pfam" id="PF09425">
    <property type="entry name" value="Jas_motif"/>
    <property type="match status" value="1"/>
</dbReference>
<organism evidence="4">
    <name type="scientific">Tanacetum cinerariifolium</name>
    <name type="common">Dalmatian daisy</name>
    <name type="synonym">Chrysanthemum cinerariifolium</name>
    <dbReference type="NCBI Taxonomy" id="118510"/>
    <lineage>
        <taxon>Eukaryota</taxon>
        <taxon>Viridiplantae</taxon>
        <taxon>Streptophyta</taxon>
        <taxon>Embryophyta</taxon>
        <taxon>Tracheophyta</taxon>
        <taxon>Spermatophyta</taxon>
        <taxon>Magnoliopsida</taxon>
        <taxon>eudicotyledons</taxon>
        <taxon>Gunneridae</taxon>
        <taxon>Pentapetalae</taxon>
        <taxon>asterids</taxon>
        <taxon>campanulids</taxon>
        <taxon>Asterales</taxon>
        <taxon>Asteraceae</taxon>
        <taxon>Asteroideae</taxon>
        <taxon>Anthemideae</taxon>
        <taxon>Anthemidinae</taxon>
        <taxon>Tanacetum</taxon>
    </lineage>
</organism>
<dbReference type="PROSITE" id="PS51320">
    <property type="entry name" value="TIFY"/>
    <property type="match status" value="1"/>
</dbReference>
<keyword evidence="2" id="KW-1184">Jasmonic acid signaling pathway</keyword>
<evidence type="ECO:0000256" key="2">
    <source>
        <dbReference type="RuleBase" id="RU369065"/>
    </source>
</evidence>
<comment type="caution">
    <text evidence="4">The sequence shown here is derived from an EMBL/GenBank/DDBJ whole genome shotgun (WGS) entry which is preliminary data.</text>
</comment>
<dbReference type="AlphaFoldDB" id="A0A699J1M7"/>
<dbReference type="GO" id="GO:0031347">
    <property type="term" value="P:regulation of defense response"/>
    <property type="evidence" value="ECO:0007669"/>
    <property type="project" value="UniProtKB-UniRule"/>
</dbReference>
<dbReference type="SMART" id="SM00979">
    <property type="entry name" value="TIFY"/>
    <property type="match status" value="1"/>
</dbReference>
<evidence type="ECO:0000313" key="4">
    <source>
        <dbReference type="EMBL" id="GFA04898.1"/>
    </source>
</evidence>
<dbReference type="EMBL" id="BKCJ010361072">
    <property type="protein sequence ID" value="GFA04898.1"/>
    <property type="molecule type" value="Genomic_DNA"/>
</dbReference>
<dbReference type="InterPro" id="IPR010399">
    <property type="entry name" value="Tify_dom"/>
</dbReference>
<sequence>MSEIVDSGDTNNNSMFSQTRNLFTHFFNTTNFHHLTPGGDRMNNIIFNSQKQQDDTQAARMTIFYGDQVIVLDNFPADKALEIMNMLSGTQTASSFVASDLPIARKASLARFLEKRKERITARAPHT</sequence>
<feature type="non-terminal residue" evidence="4">
    <location>
        <position position="127"/>
    </location>
</feature>
<proteinExistence type="inferred from homology"/>
<dbReference type="PANTHER" id="PTHR33077:SF140">
    <property type="entry name" value="PROTEIN TIFY 10B"/>
    <property type="match status" value="1"/>
</dbReference>
<comment type="subcellular location">
    <subcellularLocation>
        <location evidence="2">Nucleus</location>
    </subcellularLocation>
</comment>
<evidence type="ECO:0000256" key="1">
    <source>
        <dbReference type="ARBA" id="ARBA00008614"/>
    </source>
</evidence>
<dbReference type="GO" id="GO:2000022">
    <property type="term" value="P:regulation of jasmonic acid mediated signaling pathway"/>
    <property type="evidence" value="ECO:0007669"/>
    <property type="project" value="UniProtKB-UniRule"/>
</dbReference>
<dbReference type="PANTHER" id="PTHR33077">
    <property type="entry name" value="PROTEIN TIFY 4A-RELATED-RELATED"/>
    <property type="match status" value="1"/>
</dbReference>
<feature type="domain" description="Tify" evidence="3">
    <location>
        <begin position="54"/>
        <end position="89"/>
    </location>
</feature>
<dbReference type="GO" id="GO:0009611">
    <property type="term" value="P:response to wounding"/>
    <property type="evidence" value="ECO:0007669"/>
    <property type="project" value="UniProtKB-UniRule"/>
</dbReference>
<protein>
    <recommendedName>
        <fullName evidence="2">Protein TIFY</fullName>
    </recommendedName>
    <alternativeName>
        <fullName evidence="2">Jasmonate ZIM domain-containing protein</fullName>
    </alternativeName>
</protein>